<sequence>MECVKYLEEDFGFYMPEAIIRSCLKNRLVRTGLLTVKNGIYCVTESFKLSNSAEIDADFEKSRKEYDEIIGRLYDYCSNNGLLDVNKLALEEGFENYLTRPDKNTQHAITIARFIVEHEDEQGFKDKLDNIEEGLILYTGIRYSPDLSTLGNWRGDLIIFLDAEHLFSATGLNGVLYKSLFDNFNDLINDVNRNKKNGNITLRYLEETNKYIEAFFYAAKKLSNEKGV</sequence>
<reference evidence="1 2" key="1">
    <citation type="submission" date="2016-03" db="EMBL/GenBank/DDBJ databases">
        <authorList>
            <person name="Ploux O."/>
        </authorList>
    </citation>
    <scope>NUCLEOTIDE SEQUENCE [LARGE SCALE GENOMIC DNA]</scope>
    <source>
        <strain evidence="1 2">R-45363</strain>
    </source>
</reference>
<name>A0A177MX39_METMH</name>
<dbReference type="EMBL" id="LUUG01000010">
    <property type="protein sequence ID" value="OAI10297.1"/>
    <property type="molecule type" value="Genomic_DNA"/>
</dbReference>
<dbReference type="Proteomes" id="UP000078090">
    <property type="component" value="Unassembled WGS sequence"/>
</dbReference>
<evidence type="ECO:0000313" key="2">
    <source>
        <dbReference type="Proteomes" id="UP000078090"/>
    </source>
</evidence>
<comment type="caution">
    <text evidence="1">The sequence shown here is derived from an EMBL/GenBank/DDBJ whole genome shotgun (WGS) entry which is preliminary data.</text>
</comment>
<dbReference type="AlphaFoldDB" id="A0A177MX39"/>
<protein>
    <submittedName>
        <fullName evidence="1">Uncharacterized protein</fullName>
    </submittedName>
</protein>
<proteinExistence type="predicted"/>
<accession>A0A177MX39</accession>
<gene>
    <name evidence="1" type="ORF">A1332_23915</name>
</gene>
<organism evidence="1 2">
    <name type="scientific">Methylomonas methanica</name>
    <dbReference type="NCBI Taxonomy" id="421"/>
    <lineage>
        <taxon>Bacteria</taxon>
        <taxon>Pseudomonadati</taxon>
        <taxon>Pseudomonadota</taxon>
        <taxon>Gammaproteobacteria</taxon>
        <taxon>Methylococcales</taxon>
        <taxon>Methylococcaceae</taxon>
        <taxon>Methylomonas</taxon>
    </lineage>
</organism>
<evidence type="ECO:0000313" key="1">
    <source>
        <dbReference type="EMBL" id="OAI10297.1"/>
    </source>
</evidence>